<dbReference type="InterPro" id="IPR005650">
    <property type="entry name" value="BlaI_family"/>
</dbReference>
<dbReference type="GO" id="GO:0003677">
    <property type="term" value="F:DNA binding"/>
    <property type="evidence" value="ECO:0007669"/>
    <property type="project" value="UniProtKB-KW"/>
</dbReference>
<dbReference type="InterPro" id="IPR036390">
    <property type="entry name" value="WH_DNA-bd_sf"/>
</dbReference>
<keyword evidence="4" id="KW-0804">Transcription</keyword>
<gene>
    <name evidence="5" type="ORF">E5352_07880</name>
</gene>
<dbReference type="AlphaFoldDB" id="A0A4S2D1U1"/>
<dbReference type="Gene3D" id="1.10.10.10">
    <property type="entry name" value="Winged helix-like DNA-binding domain superfamily/Winged helix DNA-binding domain"/>
    <property type="match status" value="1"/>
</dbReference>
<evidence type="ECO:0000313" key="6">
    <source>
        <dbReference type="Proteomes" id="UP000306631"/>
    </source>
</evidence>
<keyword evidence="2" id="KW-0805">Transcription regulation</keyword>
<evidence type="ECO:0000256" key="2">
    <source>
        <dbReference type="ARBA" id="ARBA00023015"/>
    </source>
</evidence>
<name>A0A4S2D1U1_STEMA</name>
<dbReference type="GO" id="GO:0045892">
    <property type="term" value="P:negative regulation of DNA-templated transcription"/>
    <property type="evidence" value="ECO:0007669"/>
    <property type="project" value="InterPro"/>
</dbReference>
<accession>A0A4S2D1U1</accession>
<dbReference type="SUPFAM" id="SSF46785">
    <property type="entry name" value="Winged helix' DNA-binding domain"/>
    <property type="match status" value="1"/>
</dbReference>
<reference evidence="5 6" key="1">
    <citation type="submission" date="2019-04" db="EMBL/GenBank/DDBJ databases">
        <title>Microbes associate with the intestines of laboratory mice.</title>
        <authorList>
            <person name="Navarre W."/>
            <person name="Wong E."/>
            <person name="Huang K."/>
            <person name="Tropini C."/>
            <person name="Ng K."/>
            <person name="Yu B."/>
        </authorList>
    </citation>
    <scope>NUCLEOTIDE SEQUENCE [LARGE SCALE GENOMIC DNA]</scope>
    <source>
        <strain evidence="5 6">NM62_B4-13</strain>
    </source>
</reference>
<evidence type="ECO:0000313" key="5">
    <source>
        <dbReference type="EMBL" id="TGY34912.1"/>
    </source>
</evidence>
<dbReference type="OrthoDB" id="279010at2"/>
<comment type="similarity">
    <text evidence="1">Belongs to the BlaI transcriptional regulatory family.</text>
</comment>
<dbReference type="Proteomes" id="UP000306631">
    <property type="component" value="Unassembled WGS sequence"/>
</dbReference>
<protein>
    <submittedName>
        <fullName evidence="5">BlaI/MecI/CopY family transcriptional regulator</fullName>
    </submittedName>
</protein>
<comment type="caution">
    <text evidence="5">The sequence shown here is derived from an EMBL/GenBank/DDBJ whole genome shotgun (WGS) entry which is preliminary data.</text>
</comment>
<evidence type="ECO:0000256" key="3">
    <source>
        <dbReference type="ARBA" id="ARBA00023125"/>
    </source>
</evidence>
<proteinExistence type="inferred from homology"/>
<dbReference type="EMBL" id="SRYW01000005">
    <property type="protein sequence ID" value="TGY34912.1"/>
    <property type="molecule type" value="Genomic_DNA"/>
</dbReference>
<sequence length="128" mass="13978">MSRLPTPSNAELELLKCLWRSGACSARELHNGVSATLAWSYSSTRKTLERMVDKGLVAEVAEHGLNVYRARASKVATLAALSADFARRVLEIDGALPVQAFADSRLLSDAELTQLEALLRDPDQDLQP</sequence>
<evidence type="ECO:0000256" key="4">
    <source>
        <dbReference type="ARBA" id="ARBA00023163"/>
    </source>
</evidence>
<dbReference type="Pfam" id="PF03965">
    <property type="entry name" value="Penicillinase_R"/>
    <property type="match status" value="1"/>
</dbReference>
<dbReference type="InterPro" id="IPR036388">
    <property type="entry name" value="WH-like_DNA-bd_sf"/>
</dbReference>
<organism evidence="5 6">
    <name type="scientific">Stenotrophomonas maltophilia</name>
    <name type="common">Pseudomonas maltophilia</name>
    <name type="synonym">Xanthomonas maltophilia</name>
    <dbReference type="NCBI Taxonomy" id="40324"/>
    <lineage>
        <taxon>Bacteria</taxon>
        <taxon>Pseudomonadati</taxon>
        <taxon>Pseudomonadota</taxon>
        <taxon>Gammaproteobacteria</taxon>
        <taxon>Lysobacterales</taxon>
        <taxon>Lysobacteraceae</taxon>
        <taxon>Stenotrophomonas</taxon>
        <taxon>Stenotrophomonas maltophilia group</taxon>
    </lineage>
</organism>
<evidence type="ECO:0000256" key="1">
    <source>
        <dbReference type="ARBA" id="ARBA00011046"/>
    </source>
</evidence>
<keyword evidence="3" id="KW-0238">DNA-binding</keyword>
<dbReference type="RefSeq" id="WP_017356044.1">
    <property type="nucleotide sequence ID" value="NZ_SRYW01000005.1"/>
</dbReference>